<comment type="caution">
    <text evidence="1">The sequence shown here is derived from an EMBL/GenBank/DDBJ whole genome shotgun (WGS) entry which is preliminary data.</text>
</comment>
<evidence type="ECO:0000313" key="1">
    <source>
        <dbReference type="EMBL" id="GFG85254.1"/>
    </source>
</evidence>
<evidence type="ECO:0000313" key="2">
    <source>
        <dbReference type="Proteomes" id="UP000465305"/>
    </source>
</evidence>
<protein>
    <recommendedName>
        <fullName evidence="3">DNA-binding protein</fullName>
    </recommendedName>
</protein>
<proteinExistence type="predicted"/>
<sequence>MGTALDTLLAKHHVDLTSDEVLGELDAAFSAIPGPDAAPLAASEVEFLRRHSGAAEVIDGWSAGRERGHRSRNAVRELAQTLAGSVTIKEAAAMLEVDRSRVSRRITANTLWAFDFRGSRRIPRWQFLDDGLLPGLDTIVAAIPAGVTAAALDAFMRTAQPDFDDRTPIDYLAAGGDPTLIAGFVADLDRW</sequence>
<accession>A0A7I9Y9H4</accession>
<dbReference type="EMBL" id="BLKY01000001">
    <property type="protein sequence ID" value="GFG85254.1"/>
    <property type="molecule type" value="Genomic_DNA"/>
</dbReference>
<evidence type="ECO:0008006" key="3">
    <source>
        <dbReference type="Google" id="ProtNLM"/>
    </source>
</evidence>
<dbReference type="AlphaFoldDB" id="A0A7I9Y9H4"/>
<name>A0A7I9Y9H4_MYCAL</name>
<gene>
    <name evidence="1" type="ORF">MALGJ_19300</name>
</gene>
<dbReference type="Proteomes" id="UP000465305">
    <property type="component" value="Unassembled WGS sequence"/>
</dbReference>
<reference evidence="1 2" key="1">
    <citation type="journal article" date="2019" name="Emerg. Microbes Infect.">
        <title>Comprehensive subspecies identification of 175 nontuberculous mycobacteria species based on 7547 genomic profiles.</title>
        <authorList>
            <person name="Matsumoto Y."/>
            <person name="Kinjo T."/>
            <person name="Motooka D."/>
            <person name="Nabeya D."/>
            <person name="Jung N."/>
            <person name="Uechi K."/>
            <person name="Horii T."/>
            <person name="Iida T."/>
            <person name="Fujita J."/>
            <person name="Nakamura S."/>
        </authorList>
    </citation>
    <scope>NUCLEOTIDE SEQUENCE [LARGE SCALE GENOMIC DNA]</scope>
    <source>
        <strain evidence="1 2">JCM 30723</strain>
    </source>
</reference>
<dbReference type="RefSeq" id="WP_083039543.1">
    <property type="nucleotide sequence ID" value="NZ_BLKY01000001.1"/>
</dbReference>
<organism evidence="1 2">
    <name type="scientific">Mycolicibacter algericus</name>
    <name type="common">Mycobacterium algericum</name>
    <dbReference type="NCBI Taxonomy" id="1288388"/>
    <lineage>
        <taxon>Bacteria</taxon>
        <taxon>Bacillati</taxon>
        <taxon>Actinomycetota</taxon>
        <taxon>Actinomycetes</taxon>
        <taxon>Mycobacteriales</taxon>
        <taxon>Mycobacteriaceae</taxon>
        <taxon>Mycolicibacter</taxon>
    </lineage>
</organism>